<dbReference type="PANTHER" id="PTHR36971:SF3">
    <property type="entry name" value="C3H1-TYPE DOMAIN-CONTAINING PROTEIN"/>
    <property type="match status" value="1"/>
</dbReference>
<feature type="zinc finger region" description="C3H1-type" evidence="4">
    <location>
        <begin position="146"/>
        <end position="169"/>
    </location>
</feature>
<evidence type="ECO:0000256" key="1">
    <source>
        <dbReference type="ARBA" id="ARBA00022723"/>
    </source>
</evidence>
<name>A0A1V9Y6Y5_9STRA</name>
<dbReference type="Proteomes" id="UP000243217">
    <property type="component" value="Unassembled WGS sequence"/>
</dbReference>
<organism evidence="6 7">
    <name type="scientific">Thraustotheca clavata</name>
    <dbReference type="NCBI Taxonomy" id="74557"/>
    <lineage>
        <taxon>Eukaryota</taxon>
        <taxon>Sar</taxon>
        <taxon>Stramenopiles</taxon>
        <taxon>Oomycota</taxon>
        <taxon>Saprolegniomycetes</taxon>
        <taxon>Saprolegniales</taxon>
        <taxon>Achlyaceae</taxon>
        <taxon>Thraustotheca</taxon>
    </lineage>
</organism>
<gene>
    <name evidence="6" type="ORF">THRCLA_11707</name>
</gene>
<keyword evidence="3 4" id="KW-0862">Zinc</keyword>
<reference evidence="6 7" key="1">
    <citation type="journal article" date="2014" name="Genome Biol. Evol.">
        <title>The secreted proteins of Achlya hypogyna and Thraustotheca clavata identify the ancestral oomycete secretome and reveal gene acquisitions by horizontal gene transfer.</title>
        <authorList>
            <person name="Misner I."/>
            <person name="Blouin N."/>
            <person name="Leonard G."/>
            <person name="Richards T.A."/>
            <person name="Lane C.E."/>
        </authorList>
    </citation>
    <scope>NUCLEOTIDE SEQUENCE [LARGE SCALE GENOMIC DNA]</scope>
    <source>
        <strain evidence="6 7">ATCC 34112</strain>
    </source>
</reference>
<dbReference type="GO" id="GO:0008270">
    <property type="term" value="F:zinc ion binding"/>
    <property type="evidence" value="ECO:0007669"/>
    <property type="project" value="UniProtKB-KW"/>
</dbReference>
<evidence type="ECO:0000313" key="7">
    <source>
        <dbReference type="Proteomes" id="UP000243217"/>
    </source>
</evidence>
<sequence>MKALEAKLGDASSIDHVVVQGQLLRKRRFSKALMFADIKLAQKEIIEMIIRAQENELTKEEIVQMNWDLHLGDMISVYGRLERTDKGHLLLVLKSASIITRWETLNPGIPFGHNPQDVVEPSVDDGRVFGQRKEYTNIVQIQGHNACKYYFNNASCIRGVDCHFWHGPIEDYKALRAEWFTKRALQRRQAASLDGDVHDPHEKGMKAQRARIFCDWLVTTYETEALASGSGVIDVAGGKGDIPFELYNKRGIPTTLVEPRPLNPRKVHRKFFAKNNTKPCHQIQACLDDDLLAEYEAFFNGSSLFVGMHPDEATEPIVDYALRVNKPFAVVPCCVMSRKFPNRLYNGEVVGTYDTFIAYLKAKDPRIQSAFLPFAGKNQVLFMPMQ</sequence>
<dbReference type="SUPFAM" id="SSF90229">
    <property type="entry name" value="CCCH zinc finger"/>
    <property type="match status" value="1"/>
</dbReference>
<evidence type="ECO:0000256" key="4">
    <source>
        <dbReference type="PROSITE-ProRule" id="PRU00723"/>
    </source>
</evidence>
<dbReference type="InterPro" id="IPR036855">
    <property type="entry name" value="Znf_CCCH_sf"/>
</dbReference>
<evidence type="ECO:0000259" key="5">
    <source>
        <dbReference type="PROSITE" id="PS50103"/>
    </source>
</evidence>
<evidence type="ECO:0000256" key="3">
    <source>
        <dbReference type="ARBA" id="ARBA00022833"/>
    </source>
</evidence>
<dbReference type="EMBL" id="JNBS01004986">
    <property type="protein sequence ID" value="OQR81464.1"/>
    <property type="molecule type" value="Genomic_DNA"/>
</dbReference>
<feature type="domain" description="C3H1-type" evidence="5">
    <location>
        <begin position="146"/>
        <end position="169"/>
    </location>
</feature>
<evidence type="ECO:0000313" key="6">
    <source>
        <dbReference type="EMBL" id="OQR81464.1"/>
    </source>
</evidence>
<dbReference type="InterPro" id="IPR012340">
    <property type="entry name" value="NA-bd_OB-fold"/>
</dbReference>
<dbReference type="AlphaFoldDB" id="A0A1V9Y6Y5"/>
<proteinExistence type="predicted"/>
<keyword evidence="1 4" id="KW-0479">Metal-binding</keyword>
<evidence type="ECO:0000256" key="2">
    <source>
        <dbReference type="ARBA" id="ARBA00022771"/>
    </source>
</evidence>
<dbReference type="InterPro" id="IPR000571">
    <property type="entry name" value="Znf_CCCH"/>
</dbReference>
<dbReference type="PANTHER" id="PTHR36971">
    <property type="entry name" value="UNNAMED PRODUCT"/>
    <property type="match status" value="1"/>
</dbReference>
<dbReference type="OrthoDB" id="7459479at2759"/>
<dbReference type="Gene3D" id="2.40.50.140">
    <property type="entry name" value="Nucleic acid-binding proteins"/>
    <property type="match status" value="1"/>
</dbReference>
<comment type="caution">
    <text evidence="6">The sequence shown here is derived from an EMBL/GenBank/DDBJ whole genome shotgun (WGS) entry which is preliminary data.</text>
</comment>
<protein>
    <recommendedName>
        <fullName evidence="5">C3H1-type domain-containing protein</fullName>
    </recommendedName>
</protein>
<keyword evidence="2 4" id="KW-0863">Zinc-finger</keyword>
<keyword evidence="7" id="KW-1185">Reference proteome</keyword>
<dbReference type="PROSITE" id="PS50103">
    <property type="entry name" value="ZF_C3H1"/>
    <property type="match status" value="1"/>
</dbReference>
<accession>A0A1V9Y6Y5</accession>